<keyword evidence="1" id="KW-0175">Coiled coil</keyword>
<dbReference type="Pfam" id="PF13514">
    <property type="entry name" value="AAA_27"/>
    <property type="match status" value="1"/>
</dbReference>
<sequence>MKLLEVHIYGFGKWQDFQIDFPSDNLFVISGDNESGKSTIRLFLLFILFGLPPKARKQLRPKTGGRIGGRLKVFTEENGTFYIERIHEKQNGEAVCYLEDGTVLGEDWLRQLLKGINRDQFQSVFSFDADDLTKLHSINEEDLGELLLGVGMTGTDKIYAVEKQLDNELDKRFKPQGKNPQINSQLKKLQEIEAELTKLQEQEDTYYQKKMAESDYVNEIHHRQKLMDSLKSEKSKQEKLIQALPLLHQLSEAERKLADLPETLEFPENGITRYEALQEQLFPLKSELSVLESSLQKYHQKLSGFQQDTWPEETMQKVEKLISRGEEYQQLLSQSKFQAKQKAEAESELGRMLEELNLGLEREELDTLIFPFHIEETWNNIKEEDYQLQAEIDKLHREEQALAEQKRALETEKNNITENLLEDEQVQALAKAVESREKSEVSHEQRNSWERVRKKRSKISFAAMLWMSTGAAALFFFAFLTETAILNTVAGILLFAGLFQAWWTKRSLRMLDMHFPEGNQSVHTPPINQEEWERADMQLQKHNEMLGKRDKLAAEHKQTALELLKITERKNFFLEKQQGLMQRVDQQLTEYPFLTDVDTAYWPKLYHRLSACLEKHRSAKRYQAELDNIEQEIDKLTAEVTAFYKQHGWTSTGKFMEDVNNLKERLEEQKEINHKIAQYKELIAENEQKQQDISSRMKPYQQERDKLWKAANVNSEEAFLQNGRKQQEANALEEKADSLFHQLAGLFSNEEIKQTLAALPTEAQVYSELEKTAADITEAEARLDECRQNLSDIRSLISQMEKSESYSISKHQFHREMGVLKQQIKQWAVYQTAKELLEETKKTYQHKYLPRTLETAAAYFTQLTGGRYTKIIPPNLNQPFEVADGNGFRFRVEELSKGTADQLYISIRLALSKMFETENAMPFFIDDAFVHFDAKRAGTFGKILKQASLHQQVILFTSNRSIANTFGDVPVIDLGSPEVIELA</sequence>
<feature type="coiled-coil region" evidence="1">
    <location>
        <begin position="182"/>
        <end position="209"/>
    </location>
</feature>
<gene>
    <name evidence="4" type="ORF">SAMN05216243_1320</name>
</gene>
<evidence type="ECO:0000259" key="3">
    <source>
        <dbReference type="Pfam" id="PF13514"/>
    </source>
</evidence>
<dbReference type="PANTHER" id="PTHR41259:SF1">
    <property type="entry name" value="DOUBLE-STRAND BREAK REPAIR RAD50 ATPASE, PUTATIVE-RELATED"/>
    <property type="match status" value="1"/>
</dbReference>
<dbReference type="STRING" id="407036.SAMN05216243_1320"/>
<dbReference type="InterPro" id="IPR027417">
    <property type="entry name" value="P-loop_NTPase"/>
</dbReference>
<keyword evidence="2" id="KW-0472">Membrane</keyword>
<dbReference type="PANTHER" id="PTHR41259">
    <property type="entry name" value="DOUBLE-STRAND BREAK REPAIR RAD50 ATPASE, PUTATIVE-RELATED"/>
    <property type="match status" value="1"/>
</dbReference>
<dbReference type="InterPro" id="IPR038734">
    <property type="entry name" value="YhaN_AAA"/>
</dbReference>
<evidence type="ECO:0000256" key="1">
    <source>
        <dbReference type="SAM" id="Coils"/>
    </source>
</evidence>
<feature type="coiled-coil region" evidence="1">
    <location>
        <begin position="769"/>
        <end position="803"/>
    </location>
</feature>
<dbReference type="OrthoDB" id="9764467at2"/>
<feature type="coiled-coil region" evidence="1">
    <location>
        <begin position="388"/>
        <end position="426"/>
    </location>
</feature>
<reference evidence="4 5" key="1">
    <citation type="submission" date="2016-10" db="EMBL/GenBank/DDBJ databases">
        <authorList>
            <person name="de Groot N.N."/>
        </authorList>
    </citation>
    <scope>NUCLEOTIDE SEQUENCE [LARGE SCALE GENOMIC DNA]</scope>
    <source>
        <strain evidence="4 5">CGMCC 1.6502</strain>
    </source>
</reference>
<evidence type="ECO:0000313" key="5">
    <source>
        <dbReference type="Proteomes" id="UP000198694"/>
    </source>
</evidence>
<dbReference type="Proteomes" id="UP000198694">
    <property type="component" value="Unassembled WGS sequence"/>
</dbReference>
<keyword evidence="5" id="KW-1185">Reference proteome</keyword>
<name>A0A1G8XEM5_9BACI</name>
<keyword evidence="2" id="KW-0812">Transmembrane</keyword>
<proteinExistence type="predicted"/>
<evidence type="ECO:0000256" key="2">
    <source>
        <dbReference type="SAM" id="Phobius"/>
    </source>
</evidence>
<keyword evidence="2" id="KW-1133">Transmembrane helix</keyword>
<dbReference type="RefSeq" id="WP_093212161.1">
    <property type="nucleotide sequence ID" value="NZ_FNFL01000001.1"/>
</dbReference>
<dbReference type="AlphaFoldDB" id="A0A1G8XEM5"/>
<dbReference type="Gene3D" id="3.40.50.300">
    <property type="entry name" value="P-loop containing nucleotide triphosphate hydrolases"/>
    <property type="match status" value="2"/>
</dbReference>
<dbReference type="SUPFAM" id="SSF52540">
    <property type="entry name" value="P-loop containing nucleoside triphosphate hydrolases"/>
    <property type="match status" value="1"/>
</dbReference>
<dbReference type="EMBL" id="FNFL01000001">
    <property type="protein sequence ID" value="SDJ89022.1"/>
    <property type="molecule type" value="Genomic_DNA"/>
</dbReference>
<feature type="coiled-coil region" evidence="1">
    <location>
        <begin position="612"/>
        <end position="692"/>
    </location>
</feature>
<feature type="transmembrane region" description="Helical" evidence="2">
    <location>
        <begin position="459"/>
        <end position="479"/>
    </location>
</feature>
<feature type="transmembrane region" description="Helical" evidence="2">
    <location>
        <begin position="485"/>
        <end position="503"/>
    </location>
</feature>
<feature type="domain" description="YhaN AAA" evidence="3">
    <location>
        <begin position="1"/>
        <end position="202"/>
    </location>
</feature>
<evidence type="ECO:0000313" key="4">
    <source>
        <dbReference type="EMBL" id="SDJ89022.1"/>
    </source>
</evidence>
<organism evidence="4 5">
    <name type="scientific">Sediminibacillus albus</name>
    <dbReference type="NCBI Taxonomy" id="407036"/>
    <lineage>
        <taxon>Bacteria</taxon>
        <taxon>Bacillati</taxon>
        <taxon>Bacillota</taxon>
        <taxon>Bacilli</taxon>
        <taxon>Bacillales</taxon>
        <taxon>Bacillaceae</taxon>
        <taxon>Sediminibacillus</taxon>
    </lineage>
</organism>
<accession>A0A1G8XEM5</accession>
<protein>
    <submittedName>
        <fullName evidence="4">Uncharacterized protein YhaN</fullName>
    </submittedName>
</protein>